<dbReference type="RefSeq" id="WP_188530329.1">
    <property type="nucleotide sequence ID" value="NZ_BMGI01000012.1"/>
</dbReference>
<dbReference type="Proteomes" id="UP000617355">
    <property type="component" value="Unassembled WGS sequence"/>
</dbReference>
<accession>A0ABQ1QYQ7</accession>
<protein>
    <submittedName>
        <fullName evidence="1">Uncharacterized protein</fullName>
    </submittedName>
</protein>
<gene>
    <name evidence="1" type="ORF">GCM10011358_34780</name>
</gene>
<name>A0ABQ1QYQ7_9RHOB</name>
<organism evidence="1 2">
    <name type="scientific">Sinisalibacter lacisalsi</name>
    <dbReference type="NCBI Taxonomy" id="1526570"/>
    <lineage>
        <taxon>Bacteria</taxon>
        <taxon>Pseudomonadati</taxon>
        <taxon>Pseudomonadota</taxon>
        <taxon>Alphaproteobacteria</taxon>
        <taxon>Rhodobacterales</taxon>
        <taxon>Roseobacteraceae</taxon>
        <taxon>Sinisalibacter</taxon>
    </lineage>
</organism>
<keyword evidence="2" id="KW-1185">Reference proteome</keyword>
<sequence>MSSERIRAVRLACSTVAVFAFVGVSFAESLICENPRREYNLVYDQGEAEVLINPDSAKVAWPVTSSLMDDRQHVVMVELGREGMTAQIHIRPFQKVDIFSRGELIQTDACYSAADAATNVQPRPLLSVARFSSFEVETAVVQDLTKCPKPKLSRDVGMPDLWGCVFPGAEVLKLFVNEDGKGGVKNVKIMWNDWTRDNGYGIHADRKIAMSWISALATRYAPHSVEAVVRAFKGTRDVTIDGDGYQLVFSYSKGPAIDERLLSITSE</sequence>
<evidence type="ECO:0000313" key="1">
    <source>
        <dbReference type="EMBL" id="GGD48000.1"/>
    </source>
</evidence>
<evidence type="ECO:0000313" key="2">
    <source>
        <dbReference type="Proteomes" id="UP000617355"/>
    </source>
</evidence>
<proteinExistence type="predicted"/>
<comment type="caution">
    <text evidence="1">The sequence shown here is derived from an EMBL/GenBank/DDBJ whole genome shotgun (WGS) entry which is preliminary data.</text>
</comment>
<reference evidence="2" key="1">
    <citation type="journal article" date="2019" name="Int. J. Syst. Evol. Microbiol.">
        <title>The Global Catalogue of Microorganisms (GCM) 10K type strain sequencing project: providing services to taxonomists for standard genome sequencing and annotation.</title>
        <authorList>
            <consortium name="The Broad Institute Genomics Platform"/>
            <consortium name="The Broad Institute Genome Sequencing Center for Infectious Disease"/>
            <person name="Wu L."/>
            <person name="Ma J."/>
        </authorList>
    </citation>
    <scope>NUCLEOTIDE SEQUENCE [LARGE SCALE GENOMIC DNA]</scope>
    <source>
        <strain evidence="2">CGMCC 1.12922</strain>
    </source>
</reference>
<dbReference type="EMBL" id="BMGI01000012">
    <property type="protein sequence ID" value="GGD48000.1"/>
    <property type="molecule type" value="Genomic_DNA"/>
</dbReference>